<gene>
    <name evidence="2" type="primary">RvY_15747-1</name>
    <name evidence="2" type="synonym">RvY_15747.1</name>
    <name evidence="2" type="ORF">RvY_15747</name>
</gene>
<keyword evidence="3" id="KW-1185">Reference proteome</keyword>
<sequence length="290" mass="31523">MALDAYFLDNLDIPAIPDFSDPNFNPYEYDGADAWFATHRETYTRSQMNIFSQDFYPAQEVVSAPLQVVPLPPKTPHQDSYVHPLTPQVNNLPPKALVAVQKVKATTARIVLPPRPHSHVEGKLNKSAVEPSAAPRVAPASHRLNHFKTAKAVRVNPLVTKPPAYYTVAKTANIIPQKAPVVPVQKAEVAKPVMTTIAFPKKATVPTAPSHVLKPLDRTIAHSHNVALGMGLGRPGSNASSKKDKMDGGSGGSLQKRRSVEAAKAGEYFANILRVYSIDNAKNKPGPTWK</sequence>
<accession>A0A1D1VW05</accession>
<dbReference type="AlphaFoldDB" id="A0A1D1VW05"/>
<organism evidence="2 3">
    <name type="scientific">Ramazzottius varieornatus</name>
    <name type="common">Water bear</name>
    <name type="synonym">Tardigrade</name>
    <dbReference type="NCBI Taxonomy" id="947166"/>
    <lineage>
        <taxon>Eukaryota</taxon>
        <taxon>Metazoa</taxon>
        <taxon>Ecdysozoa</taxon>
        <taxon>Tardigrada</taxon>
        <taxon>Eutardigrada</taxon>
        <taxon>Parachela</taxon>
        <taxon>Hypsibioidea</taxon>
        <taxon>Ramazzottiidae</taxon>
        <taxon>Ramazzottius</taxon>
    </lineage>
</organism>
<evidence type="ECO:0000256" key="1">
    <source>
        <dbReference type="SAM" id="MobiDB-lite"/>
    </source>
</evidence>
<feature type="region of interest" description="Disordered" evidence="1">
    <location>
        <begin position="228"/>
        <end position="260"/>
    </location>
</feature>
<reference evidence="2 3" key="1">
    <citation type="journal article" date="2016" name="Nat. Commun.">
        <title>Extremotolerant tardigrade genome and improved radiotolerance of human cultured cells by tardigrade-unique protein.</title>
        <authorList>
            <person name="Hashimoto T."/>
            <person name="Horikawa D.D."/>
            <person name="Saito Y."/>
            <person name="Kuwahara H."/>
            <person name="Kozuka-Hata H."/>
            <person name="Shin-I T."/>
            <person name="Minakuchi Y."/>
            <person name="Ohishi K."/>
            <person name="Motoyama A."/>
            <person name="Aizu T."/>
            <person name="Enomoto A."/>
            <person name="Kondo K."/>
            <person name="Tanaka S."/>
            <person name="Hara Y."/>
            <person name="Koshikawa S."/>
            <person name="Sagara H."/>
            <person name="Miura T."/>
            <person name="Yokobori S."/>
            <person name="Miyagawa K."/>
            <person name="Suzuki Y."/>
            <person name="Kubo T."/>
            <person name="Oyama M."/>
            <person name="Kohara Y."/>
            <person name="Fujiyama A."/>
            <person name="Arakawa K."/>
            <person name="Katayama T."/>
            <person name="Toyoda A."/>
            <person name="Kunieda T."/>
        </authorList>
    </citation>
    <scope>NUCLEOTIDE SEQUENCE [LARGE SCALE GENOMIC DNA]</scope>
    <source>
        <strain evidence="2 3">YOKOZUNA-1</strain>
    </source>
</reference>
<protein>
    <submittedName>
        <fullName evidence="2">Uncharacterized protein</fullName>
    </submittedName>
</protein>
<comment type="caution">
    <text evidence="2">The sequence shown here is derived from an EMBL/GenBank/DDBJ whole genome shotgun (WGS) entry which is preliminary data.</text>
</comment>
<name>A0A1D1VW05_RAMVA</name>
<proteinExistence type="predicted"/>
<evidence type="ECO:0000313" key="2">
    <source>
        <dbReference type="EMBL" id="GAV05647.1"/>
    </source>
</evidence>
<dbReference type="Proteomes" id="UP000186922">
    <property type="component" value="Unassembled WGS sequence"/>
</dbReference>
<dbReference type="OrthoDB" id="10656105at2759"/>
<dbReference type="EMBL" id="BDGG01000012">
    <property type="protein sequence ID" value="GAV05647.1"/>
    <property type="molecule type" value="Genomic_DNA"/>
</dbReference>
<evidence type="ECO:0000313" key="3">
    <source>
        <dbReference type="Proteomes" id="UP000186922"/>
    </source>
</evidence>